<evidence type="ECO:0000313" key="3">
    <source>
        <dbReference type="Proteomes" id="UP000077926"/>
    </source>
</evidence>
<name>A0A1B3XP36_9BACI</name>
<gene>
    <name evidence="2" type="ORF">ABE28_011205</name>
</gene>
<evidence type="ECO:0000256" key="1">
    <source>
        <dbReference type="SAM" id="MobiDB-lite"/>
    </source>
</evidence>
<protein>
    <submittedName>
        <fullName evidence="2">Uncharacterized protein</fullName>
    </submittedName>
</protein>
<dbReference type="OrthoDB" id="2452459at2"/>
<sequence>MVSIYEAYYMENKKKELIDINNINSAEYNNKYKGHLYCTTINCKAKLSYVFRDNNSDHFRTWRESPHIETCLYYFEKTRSREGRRTEGQVIGIASDERIIRSLREAFALEMMTEAEKVKRLERDREKRRTKRERDKIRGSKDSTPAHRIVSNPDEIDETTHTDGFRLFKKNADALKEGDIGQTRTVTGILKGVKINNSTNTVIVVEKNNIKVDIKFEEAFFAANNRYIGMFHYLERYFNDFDNLVFSATGEVRFNKATGGYEIVVFNSVGFLIHGKMLERIAADYSIADDELE</sequence>
<keyword evidence="3" id="KW-1185">Reference proteome</keyword>
<evidence type="ECO:0000313" key="2">
    <source>
        <dbReference type="EMBL" id="AOH54920.1"/>
    </source>
</evidence>
<dbReference type="EMBL" id="CP017080">
    <property type="protein sequence ID" value="AOH54920.1"/>
    <property type="molecule type" value="Genomic_DNA"/>
</dbReference>
<proteinExistence type="predicted"/>
<dbReference type="AlphaFoldDB" id="A0A1B3XP36"/>
<reference evidence="2 3" key="1">
    <citation type="submission" date="2016-08" db="EMBL/GenBank/DDBJ databases">
        <title>Complete genome sequence of Bacillus muralis G25-68, a strain with toxicity to nematodes.</title>
        <authorList>
            <person name="Zheng Z."/>
        </authorList>
    </citation>
    <scope>NUCLEOTIDE SEQUENCE [LARGE SCALE GENOMIC DNA]</scope>
    <source>
        <strain evidence="2 3">G25-68</strain>
    </source>
</reference>
<dbReference type="Proteomes" id="UP000077926">
    <property type="component" value="Chromosome"/>
</dbReference>
<feature type="region of interest" description="Disordered" evidence="1">
    <location>
        <begin position="120"/>
        <end position="151"/>
    </location>
</feature>
<feature type="compositionally biased region" description="Basic and acidic residues" evidence="1">
    <location>
        <begin position="120"/>
        <end position="145"/>
    </location>
</feature>
<accession>A0A1B3XP36</accession>
<dbReference type="KEGG" id="bmur:ABE28_011205"/>
<organism evidence="2 3">
    <name type="scientific">Peribacillus muralis</name>
    <dbReference type="NCBI Taxonomy" id="264697"/>
    <lineage>
        <taxon>Bacteria</taxon>
        <taxon>Bacillati</taxon>
        <taxon>Bacillota</taxon>
        <taxon>Bacilli</taxon>
        <taxon>Bacillales</taxon>
        <taxon>Bacillaceae</taxon>
        <taxon>Peribacillus</taxon>
    </lineage>
</organism>